<name>A0A9D1LSV6_9FIRM</name>
<dbReference type="PANTHER" id="PTHR31151">
    <property type="entry name" value="PROLINE-TRNA LIGASE (DUF1680)"/>
    <property type="match status" value="1"/>
</dbReference>
<reference evidence="3" key="1">
    <citation type="submission" date="2020-10" db="EMBL/GenBank/DDBJ databases">
        <authorList>
            <person name="Gilroy R."/>
        </authorList>
    </citation>
    <scope>NUCLEOTIDE SEQUENCE</scope>
    <source>
        <strain evidence="3">ChiSxjej2B14-8506</strain>
    </source>
</reference>
<dbReference type="Pfam" id="PF07944">
    <property type="entry name" value="Beta-AFase-like_GH127_cat"/>
    <property type="match status" value="1"/>
</dbReference>
<dbReference type="InterPro" id="IPR012878">
    <property type="entry name" value="Beta-AFase-like_GH127_cat"/>
</dbReference>
<keyword evidence="3" id="KW-0378">Hydrolase</keyword>
<comment type="caution">
    <text evidence="3">The sequence shown here is derived from an EMBL/GenBank/DDBJ whole genome shotgun (WGS) entry which is preliminary data.</text>
</comment>
<reference evidence="3" key="2">
    <citation type="journal article" date="2021" name="PeerJ">
        <title>Extensive microbial diversity within the chicken gut microbiome revealed by metagenomics and culture.</title>
        <authorList>
            <person name="Gilroy R."/>
            <person name="Ravi A."/>
            <person name="Getino M."/>
            <person name="Pursley I."/>
            <person name="Horton D.L."/>
            <person name="Alikhan N.F."/>
            <person name="Baker D."/>
            <person name="Gharbi K."/>
            <person name="Hall N."/>
            <person name="Watson M."/>
            <person name="Adriaenssens E.M."/>
            <person name="Foster-Nyarko E."/>
            <person name="Jarju S."/>
            <person name="Secka A."/>
            <person name="Antonio M."/>
            <person name="Oren A."/>
            <person name="Chaudhuri R.R."/>
            <person name="La Ragione R."/>
            <person name="Hildebrand F."/>
            <person name="Pallen M.J."/>
        </authorList>
    </citation>
    <scope>NUCLEOTIDE SEQUENCE</scope>
    <source>
        <strain evidence="3">ChiSxjej2B14-8506</strain>
    </source>
</reference>
<dbReference type="InterPro" id="IPR008928">
    <property type="entry name" value="6-hairpin_glycosidase_sf"/>
</dbReference>
<organism evidence="3 4">
    <name type="scientific">Candidatus Fimadaptatus faecigallinarum</name>
    <dbReference type="NCBI Taxonomy" id="2840814"/>
    <lineage>
        <taxon>Bacteria</taxon>
        <taxon>Bacillati</taxon>
        <taxon>Bacillota</taxon>
        <taxon>Clostridia</taxon>
        <taxon>Eubacteriales</taxon>
        <taxon>Candidatus Fimadaptatus</taxon>
    </lineage>
</organism>
<dbReference type="GO" id="GO:0005975">
    <property type="term" value="P:carbohydrate metabolic process"/>
    <property type="evidence" value="ECO:0007669"/>
    <property type="project" value="InterPro"/>
</dbReference>
<dbReference type="AlphaFoldDB" id="A0A9D1LSV6"/>
<evidence type="ECO:0000313" key="3">
    <source>
        <dbReference type="EMBL" id="HIU47478.1"/>
    </source>
</evidence>
<gene>
    <name evidence="3" type="ORF">IAC59_09530</name>
</gene>
<dbReference type="SUPFAM" id="SSF48208">
    <property type="entry name" value="Six-hairpin glycosidases"/>
    <property type="match status" value="1"/>
</dbReference>
<dbReference type="EMBL" id="DVNK01000057">
    <property type="protein sequence ID" value="HIU47478.1"/>
    <property type="molecule type" value="Genomic_DNA"/>
</dbReference>
<dbReference type="GO" id="GO:0016787">
    <property type="term" value="F:hydrolase activity"/>
    <property type="evidence" value="ECO:0007669"/>
    <property type="project" value="UniProtKB-KW"/>
</dbReference>
<dbReference type="Proteomes" id="UP000824123">
    <property type="component" value="Unassembled WGS sequence"/>
</dbReference>
<accession>A0A9D1LSV6</accession>
<proteinExistence type="predicted"/>
<dbReference type="PANTHER" id="PTHR31151:SF0">
    <property type="entry name" value="PROLINE-TRNA LIGASE (DUF1680)"/>
    <property type="match status" value="1"/>
</dbReference>
<feature type="domain" description="Non-reducing end beta-L-arabinofuranosidase-like GH127 middle" evidence="2">
    <location>
        <begin position="421"/>
        <end position="509"/>
    </location>
</feature>
<protein>
    <submittedName>
        <fullName evidence="3">Glycoside hydrolase family 127 protein</fullName>
    </submittedName>
</protein>
<dbReference type="InterPro" id="IPR049046">
    <property type="entry name" value="Beta-AFase-like_GH127_middle"/>
</dbReference>
<dbReference type="Pfam" id="PF20736">
    <property type="entry name" value="Glyco_hydro127M"/>
    <property type="match status" value="1"/>
</dbReference>
<evidence type="ECO:0000259" key="2">
    <source>
        <dbReference type="Pfam" id="PF20736"/>
    </source>
</evidence>
<sequence length="645" mass="73357">MNNKVFFNRAPLPQNEYAALPLTAIKPEGWLKAQLETQARGLSGHLYEIWPDVSDECAWLGGPGDPWERAPYYLDGLVPLAYLTGDEKLIAQAGRYIEWMLASQREDGFFGPERNPDWWPRMVALKALIQYYTATTDERVPKFMLKYFAYQYKNLDAQPMVEWAVARGAENILCVMWLYNLTGAPFLVNLMRKLDAQTLNWSQFFTTFPFTRSMARHIPWSEMQAARDAESQLTGADRPYMRTQYHFSHVVNVAMGLKTPALEFLLHGGEKDREAFYEGWQKLMKYHGVAMGMFTGDEHLSGNRPTQGTELCAVVETMFSLETLIWALGDITLGDRLEKLAFNALPVTISPDMKTHQYLQQVNQVRATNEPRPWFNNEPDSNTFGLEPNFGCCTANMHQGWPKFVESLWMATRDGGLAAVSYAPCTVRYWAGGQPVRLSVQTEYPFGERVRIEVSVKEPCEFPIYLRVPEWCTGFGATCNGEHVMAVGGMVKLMRTWQTGDVIEIDLPMAPRVSSWFHQSRAVDYGPLLMALPIKEEWTVLKQRPFCDDYEIWPRSEWNWALLDDVALPERKAERTEAPAGFMGDAPLRLKVKAARVPEWGMDGASCANPPISPECAKADEREIELVPYGTARLHIAQFPVGRIV</sequence>
<evidence type="ECO:0000259" key="1">
    <source>
        <dbReference type="Pfam" id="PF07944"/>
    </source>
</evidence>
<evidence type="ECO:0000313" key="4">
    <source>
        <dbReference type="Proteomes" id="UP000824123"/>
    </source>
</evidence>
<feature type="domain" description="Non-reducing end beta-L-arabinofuranosidase-like GH127 catalytic" evidence="1">
    <location>
        <begin position="72"/>
        <end position="404"/>
    </location>
</feature>